<sequence>MEIRQANIDDALNIKYLKTQVWLHTYATQGVCNEYTEYLDANFTVENCLKKIEDKSKFCLVAEQNGFLIAYCELDFTAISPENKQNIAEMTILYVSEHFHGQGIGKALIIEAEKRLASLGRYTYWLSCYIENKNAIEFYKYLGFKSSSSIFFTMNDNRYENLVFQKEIRMKIQ</sequence>
<dbReference type="GO" id="GO:0016747">
    <property type="term" value="F:acyltransferase activity, transferring groups other than amino-acyl groups"/>
    <property type="evidence" value="ECO:0007669"/>
    <property type="project" value="InterPro"/>
</dbReference>
<dbReference type="InterPro" id="IPR000182">
    <property type="entry name" value="GNAT_dom"/>
</dbReference>
<dbReference type="OrthoDB" id="7205533at2"/>
<dbReference type="AlphaFoldDB" id="A0A4Q1JJA9"/>
<keyword evidence="1 4" id="KW-0808">Transferase</keyword>
<dbReference type="Gene3D" id="3.40.630.30">
    <property type="match status" value="1"/>
</dbReference>
<dbReference type="SUPFAM" id="SSF55729">
    <property type="entry name" value="Acyl-CoA N-acyltransferases (Nat)"/>
    <property type="match status" value="1"/>
</dbReference>
<dbReference type="Pfam" id="PF00583">
    <property type="entry name" value="Acetyltransf_1"/>
    <property type="match status" value="1"/>
</dbReference>
<proteinExistence type="predicted"/>
<reference evidence="4 5" key="1">
    <citation type="submission" date="2019-01" db="EMBL/GenBank/DDBJ databases">
        <title>Ancylomarina salipaludis sp. nov., isolated from a salt marsh.</title>
        <authorList>
            <person name="Yoon J.-H."/>
        </authorList>
    </citation>
    <scope>NUCLEOTIDE SEQUENCE [LARGE SCALE GENOMIC DNA]</scope>
    <source>
        <strain evidence="4 5">SHSM-M15</strain>
    </source>
</reference>
<dbReference type="PROSITE" id="PS51186">
    <property type="entry name" value="GNAT"/>
    <property type="match status" value="1"/>
</dbReference>
<dbReference type="EMBL" id="SAXA01000018">
    <property type="protein sequence ID" value="RXQ88473.1"/>
    <property type="molecule type" value="Genomic_DNA"/>
</dbReference>
<name>A0A4Q1JJA9_9BACT</name>
<evidence type="ECO:0000256" key="1">
    <source>
        <dbReference type="ARBA" id="ARBA00022679"/>
    </source>
</evidence>
<accession>A0A4Q1JJA9</accession>
<keyword evidence="2" id="KW-0012">Acyltransferase</keyword>
<evidence type="ECO:0000313" key="4">
    <source>
        <dbReference type="EMBL" id="RXQ88473.1"/>
    </source>
</evidence>
<dbReference type="RefSeq" id="WP_129255539.1">
    <property type="nucleotide sequence ID" value="NZ_SAXA01000018.1"/>
</dbReference>
<dbReference type="InterPro" id="IPR016181">
    <property type="entry name" value="Acyl_CoA_acyltransferase"/>
</dbReference>
<organism evidence="4 5">
    <name type="scientific">Ancylomarina salipaludis</name>
    <dbReference type="NCBI Taxonomy" id="2501299"/>
    <lineage>
        <taxon>Bacteria</taxon>
        <taxon>Pseudomonadati</taxon>
        <taxon>Bacteroidota</taxon>
        <taxon>Bacteroidia</taxon>
        <taxon>Marinilabiliales</taxon>
        <taxon>Marinifilaceae</taxon>
        <taxon>Ancylomarina</taxon>
    </lineage>
</organism>
<dbReference type="Proteomes" id="UP000289703">
    <property type="component" value="Unassembled WGS sequence"/>
</dbReference>
<evidence type="ECO:0000256" key="2">
    <source>
        <dbReference type="ARBA" id="ARBA00023315"/>
    </source>
</evidence>
<gene>
    <name evidence="4" type="ORF">EO244_15185</name>
</gene>
<dbReference type="InterPro" id="IPR050832">
    <property type="entry name" value="Bact_Acetyltransf"/>
</dbReference>
<dbReference type="PANTHER" id="PTHR43877:SF1">
    <property type="entry name" value="ACETYLTRANSFERASE"/>
    <property type="match status" value="1"/>
</dbReference>
<dbReference type="PANTHER" id="PTHR43877">
    <property type="entry name" value="AMINOALKYLPHOSPHONATE N-ACETYLTRANSFERASE-RELATED-RELATED"/>
    <property type="match status" value="1"/>
</dbReference>
<evidence type="ECO:0000259" key="3">
    <source>
        <dbReference type="PROSITE" id="PS51186"/>
    </source>
</evidence>
<protein>
    <submittedName>
        <fullName evidence="4">GNAT family N-acetyltransferase</fullName>
    </submittedName>
</protein>
<evidence type="ECO:0000313" key="5">
    <source>
        <dbReference type="Proteomes" id="UP000289703"/>
    </source>
</evidence>
<feature type="domain" description="N-acetyltransferase" evidence="3">
    <location>
        <begin position="1"/>
        <end position="169"/>
    </location>
</feature>
<keyword evidence="5" id="KW-1185">Reference proteome</keyword>
<comment type="caution">
    <text evidence="4">The sequence shown here is derived from an EMBL/GenBank/DDBJ whole genome shotgun (WGS) entry which is preliminary data.</text>
</comment>
<dbReference type="CDD" id="cd04301">
    <property type="entry name" value="NAT_SF"/>
    <property type="match status" value="1"/>
</dbReference>